<feature type="compositionally biased region" description="Basic and acidic residues" evidence="1">
    <location>
        <begin position="429"/>
        <end position="444"/>
    </location>
</feature>
<dbReference type="GO" id="GO:0031011">
    <property type="term" value="C:Ino80 complex"/>
    <property type="evidence" value="ECO:0007669"/>
    <property type="project" value="InterPro"/>
</dbReference>
<dbReference type="EMBL" id="KE361632">
    <property type="protein sequence ID" value="EPQ28972.1"/>
    <property type="molecule type" value="Genomic_DNA"/>
</dbReference>
<proteinExistence type="predicted"/>
<feature type="region of interest" description="Disordered" evidence="1">
    <location>
        <begin position="579"/>
        <end position="677"/>
    </location>
</feature>
<feature type="compositionally biased region" description="Basic and acidic residues" evidence="1">
    <location>
        <begin position="501"/>
        <end position="513"/>
    </location>
</feature>
<dbReference type="PANTHER" id="PTHR37287:SF1">
    <property type="entry name" value="INO EIGHTY SUBUNIT 1"/>
    <property type="match status" value="1"/>
</dbReference>
<feature type="compositionally biased region" description="Low complexity" evidence="1">
    <location>
        <begin position="120"/>
        <end position="130"/>
    </location>
</feature>
<dbReference type="InterPro" id="IPR038014">
    <property type="entry name" value="Ies1"/>
</dbReference>
<feature type="compositionally biased region" description="Basic and acidic residues" evidence="1">
    <location>
        <begin position="76"/>
        <end position="96"/>
    </location>
</feature>
<feature type="compositionally biased region" description="Acidic residues" evidence="1">
    <location>
        <begin position="159"/>
        <end position="168"/>
    </location>
</feature>
<organism evidence="2 3">
    <name type="scientific">Pseudozyma flocculosa PF-1</name>
    <dbReference type="NCBI Taxonomy" id="1277687"/>
    <lineage>
        <taxon>Eukaryota</taxon>
        <taxon>Fungi</taxon>
        <taxon>Dikarya</taxon>
        <taxon>Basidiomycota</taxon>
        <taxon>Ustilaginomycotina</taxon>
        <taxon>Ustilaginomycetes</taxon>
        <taxon>Ustilaginales</taxon>
        <taxon>Ustilaginaceae</taxon>
        <taxon>Pseudozyma</taxon>
    </lineage>
</organism>
<evidence type="ECO:0000313" key="2">
    <source>
        <dbReference type="EMBL" id="EPQ28972.1"/>
    </source>
</evidence>
<protein>
    <recommendedName>
        <fullName evidence="4">Ino eighty subunit 1</fullName>
    </recommendedName>
</protein>
<feature type="region of interest" description="Disordered" evidence="1">
    <location>
        <begin position="429"/>
        <end position="522"/>
    </location>
</feature>
<feature type="compositionally biased region" description="Low complexity" evidence="1">
    <location>
        <begin position="582"/>
        <end position="595"/>
    </location>
</feature>
<feature type="region of interest" description="Disordered" evidence="1">
    <location>
        <begin position="37"/>
        <end position="193"/>
    </location>
</feature>
<feature type="compositionally biased region" description="Basic and acidic residues" evidence="1">
    <location>
        <begin position="131"/>
        <end position="145"/>
    </location>
</feature>
<gene>
    <name evidence="2" type="ORF">PFL1_03262</name>
</gene>
<reference evidence="2 3" key="1">
    <citation type="journal article" date="2013" name="Plant Cell">
        <title>The transition from a phytopathogenic smut ancestor to an anamorphic biocontrol agent deciphered by comparative whole-genome analysis.</title>
        <authorList>
            <person name="Lefebvre F."/>
            <person name="Joly D.L."/>
            <person name="Labbe C."/>
            <person name="Teichmann B."/>
            <person name="Linning R."/>
            <person name="Belzile F."/>
            <person name="Bakkeren G."/>
            <person name="Belanger R.R."/>
        </authorList>
    </citation>
    <scope>NUCLEOTIDE SEQUENCE [LARGE SCALE GENOMIC DNA]</scope>
    <source>
        <strain evidence="2 3">PF-1</strain>
    </source>
</reference>
<dbReference type="eggNOG" id="ENOG502QVDM">
    <property type="taxonomic scope" value="Eukaryota"/>
</dbReference>
<evidence type="ECO:0008006" key="4">
    <source>
        <dbReference type="Google" id="ProtNLM"/>
    </source>
</evidence>
<feature type="compositionally biased region" description="Basic and acidic residues" evidence="1">
    <location>
        <begin position="104"/>
        <end position="119"/>
    </location>
</feature>
<dbReference type="HOGENOM" id="CLU_337106_0_0_1"/>
<evidence type="ECO:0000256" key="1">
    <source>
        <dbReference type="SAM" id="MobiDB-lite"/>
    </source>
</evidence>
<dbReference type="AlphaFoldDB" id="A0A061H7V5"/>
<sequence>MAQRNLPVKRHDGDPLSRADVQHNLLCRLFADTRRVFTNPRPGTEPRPGSSNITLSNGAHVPTPVWPYGTSKGCTRRSDETPEEFEAWRATKARYDKWKRRMARRESAARAAEQRKARDAMAAASSAAADDASRPGSRDKDKTPNEEEDELAATASDNGIDDDGDQADQADAAASGDEAEDADDDEPLDDDAFAKPGCDKLTFKELYLEALLNSGKCTKSMRDKIILDEEYAEDFAKVCLLVNVGRINTTLAFYPEMKTVLRSYHPIPSMQNNENTRRNMQDAPRMKSLLKAVLLDHERASAPTAGPTAGQPPPPPKPPKVNLLSDEAPGDFRETIKRYRDGTRPPTSVVTLIFLFSLHANDVTATHFPQPHDSHALFYPHPSHPLTAKQRAEAFLWLLYHYLEGPASEPPAELENPFDDDTSKAAAKLAREAWDALSEQDKQKHAGLPWKGLPNPQWAKWKAQEDKRRESGGAGAVAAAQSKDGAAHGRAEATGDGDGDVSMKDDDAGDDAKATSADGEILVEPPSHTHRLLVPALDVVPFEQAVAENLDAEEEVRWGKQMQSERAAFLARFQEEEAVKNAGGQAAGSPAPSTGTAGGKGRGRGALANLKREEHDRGATPSDADGSFASTGRGRRRVHPLASATSAPDPKRSRIAQGYDDSPETTPFHHFPGSDGAALDDGVSAAGLAGGGGGGGDDYYDAAAVNATRTRPSLWDLDLSLSRAQMHESLPQLAWTRILDRAQRGVGDACYESDDDEFAEEEAQAGERSRGEVLRILKSLRAVVPEDVFREHNEAIAQAWEGEGRRMAA</sequence>
<dbReference type="OrthoDB" id="5413003at2759"/>
<feature type="compositionally biased region" description="Acidic residues" evidence="1">
    <location>
        <begin position="177"/>
        <end position="191"/>
    </location>
</feature>
<dbReference type="GeneID" id="19317372"/>
<dbReference type="PANTHER" id="PTHR37287">
    <property type="entry name" value="INO EIGHTY SUBUNIT 1"/>
    <property type="match status" value="1"/>
</dbReference>
<dbReference type="Proteomes" id="UP000053664">
    <property type="component" value="Unassembled WGS sequence"/>
</dbReference>
<feature type="compositionally biased region" description="Pro residues" evidence="1">
    <location>
        <begin position="310"/>
        <end position="319"/>
    </location>
</feature>
<evidence type="ECO:0000313" key="3">
    <source>
        <dbReference type="Proteomes" id="UP000053664"/>
    </source>
</evidence>
<dbReference type="RefSeq" id="XP_007878970.1">
    <property type="nucleotide sequence ID" value="XM_007880779.1"/>
</dbReference>
<name>A0A061H7V5_9BASI</name>
<dbReference type="KEGG" id="pfp:PFL1_03262"/>
<feature type="region of interest" description="Disordered" evidence="1">
    <location>
        <begin position="301"/>
        <end position="327"/>
    </location>
</feature>
<feature type="compositionally biased region" description="Basic and acidic residues" evidence="1">
    <location>
        <begin position="462"/>
        <end position="471"/>
    </location>
</feature>
<accession>A0A061H7V5</accession>